<keyword evidence="5" id="KW-1185">Reference proteome</keyword>
<dbReference type="SMART" id="SM00717">
    <property type="entry name" value="SANT"/>
    <property type="match status" value="1"/>
</dbReference>
<evidence type="ECO:0000259" key="2">
    <source>
        <dbReference type="PROSITE" id="PS50090"/>
    </source>
</evidence>
<dbReference type="Proteomes" id="UP000789396">
    <property type="component" value="Unassembled WGS sequence"/>
</dbReference>
<dbReference type="InterPro" id="IPR001005">
    <property type="entry name" value="SANT/Myb"/>
</dbReference>
<dbReference type="Pfam" id="PF13921">
    <property type="entry name" value="Myb_DNA-bind_6"/>
    <property type="match status" value="1"/>
</dbReference>
<dbReference type="AlphaFoldDB" id="A0A9N8YYG2"/>
<name>A0A9N8YYG2_9GLOM</name>
<feature type="compositionally biased region" description="Basic and acidic residues" evidence="1">
    <location>
        <begin position="27"/>
        <end position="44"/>
    </location>
</feature>
<dbReference type="SUPFAM" id="SSF46689">
    <property type="entry name" value="Homeodomain-like"/>
    <property type="match status" value="1"/>
</dbReference>
<evidence type="ECO:0000313" key="4">
    <source>
        <dbReference type="EMBL" id="CAG8464029.1"/>
    </source>
</evidence>
<evidence type="ECO:0000313" key="5">
    <source>
        <dbReference type="Proteomes" id="UP000789396"/>
    </source>
</evidence>
<reference evidence="4" key="1">
    <citation type="submission" date="2021-06" db="EMBL/GenBank/DDBJ databases">
        <authorList>
            <person name="Kallberg Y."/>
            <person name="Tangrot J."/>
            <person name="Rosling A."/>
        </authorList>
    </citation>
    <scope>NUCLEOTIDE SEQUENCE</scope>
    <source>
        <strain evidence="4">IN212</strain>
    </source>
</reference>
<dbReference type="PROSITE" id="PS51294">
    <property type="entry name" value="HTH_MYB"/>
    <property type="match status" value="1"/>
</dbReference>
<gene>
    <name evidence="4" type="ORF">RFULGI_LOCUS810</name>
</gene>
<comment type="caution">
    <text evidence="4">The sequence shown here is derived from an EMBL/GenBank/DDBJ whole genome shotgun (WGS) entry which is preliminary data.</text>
</comment>
<organism evidence="4 5">
    <name type="scientific">Racocetra fulgida</name>
    <dbReference type="NCBI Taxonomy" id="60492"/>
    <lineage>
        <taxon>Eukaryota</taxon>
        <taxon>Fungi</taxon>
        <taxon>Fungi incertae sedis</taxon>
        <taxon>Mucoromycota</taxon>
        <taxon>Glomeromycotina</taxon>
        <taxon>Glomeromycetes</taxon>
        <taxon>Diversisporales</taxon>
        <taxon>Gigasporaceae</taxon>
        <taxon>Racocetra</taxon>
    </lineage>
</organism>
<dbReference type="OrthoDB" id="2143914at2759"/>
<dbReference type="EMBL" id="CAJVPZ010000403">
    <property type="protein sequence ID" value="CAG8464029.1"/>
    <property type="molecule type" value="Genomic_DNA"/>
</dbReference>
<feature type="domain" description="Myb-like" evidence="2">
    <location>
        <begin position="119"/>
        <end position="172"/>
    </location>
</feature>
<sequence>MGKRKTKQEVDEGKDGGLPYFSNENELIEKKEHANIDTQVDKTGENTGNNEIKKDTTKQTTEEDGGKASSTTEKVYLLLRAHFTFEIRNIKNLKIISKATTESSSEDELSDTTGNFQTMVSKAKGRWTVEDDKLLSNLVLAHLPEVGWSNIARENFPERNRSSLYNRWNVIKKRLWNGVESKGEDNSYTVNS</sequence>
<feature type="domain" description="HTH myb-type" evidence="3">
    <location>
        <begin position="119"/>
        <end position="176"/>
    </location>
</feature>
<accession>A0A9N8YYG2</accession>
<dbReference type="InterPro" id="IPR009057">
    <property type="entry name" value="Homeodomain-like_sf"/>
</dbReference>
<dbReference type="CDD" id="cd00167">
    <property type="entry name" value="SANT"/>
    <property type="match status" value="1"/>
</dbReference>
<proteinExistence type="predicted"/>
<dbReference type="PROSITE" id="PS50090">
    <property type="entry name" value="MYB_LIKE"/>
    <property type="match status" value="1"/>
</dbReference>
<protein>
    <submittedName>
        <fullName evidence="4">3609_t:CDS:1</fullName>
    </submittedName>
</protein>
<evidence type="ECO:0000259" key="3">
    <source>
        <dbReference type="PROSITE" id="PS51294"/>
    </source>
</evidence>
<dbReference type="InterPro" id="IPR017930">
    <property type="entry name" value="Myb_dom"/>
</dbReference>
<dbReference type="Gene3D" id="1.10.10.60">
    <property type="entry name" value="Homeodomain-like"/>
    <property type="match status" value="1"/>
</dbReference>
<feature type="compositionally biased region" description="Basic and acidic residues" evidence="1">
    <location>
        <begin position="51"/>
        <end position="66"/>
    </location>
</feature>
<evidence type="ECO:0000256" key="1">
    <source>
        <dbReference type="SAM" id="MobiDB-lite"/>
    </source>
</evidence>
<feature type="region of interest" description="Disordered" evidence="1">
    <location>
        <begin position="1"/>
        <end position="69"/>
    </location>
</feature>